<proteinExistence type="predicted"/>
<feature type="domain" description="HTH cro/C1-type" evidence="1">
    <location>
        <begin position="7"/>
        <end position="66"/>
    </location>
</feature>
<comment type="caution">
    <text evidence="2">The sequence shown here is derived from an EMBL/GenBank/DDBJ whole genome shotgun (WGS) entry which is preliminary data.</text>
</comment>
<dbReference type="Proteomes" id="UP000712157">
    <property type="component" value="Unassembled WGS sequence"/>
</dbReference>
<accession>A0A949NGE8</accession>
<organism evidence="2 3">
    <name type="scientific">Diplocloster agilis</name>
    <dbReference type="NCBI Taxonomy" id="2850323"/>
    <lineage>
        <taxon>Bacteria</taxon>
        <taxon>Bacillati</taxon>
        <taxon>Bacillota</taxon>
        <taxon>Clostridia</taxon>
        <taxon>Lachnospirales</taxon>
        <taxon>Lachnospiraceae</taxon>
        <taxon>Diplocloster</taxon>
    </lineage>
</organism>
<keyword evidence="3" id="KW-1185">Reference proteome</keyword>
<dbReference type="SUPFAM" id="SSF47413">
    <property type="entry name" value="lambda repressor-like DNA-binding domains"/>
    <property type="match status" value="1"/>
</dbReference>
<dbReference type="InterPro" id="IPR010982">
    <property type="entry name" value="Lambda_DNA-bd_dom_sf"/>
</dbReference>
<name>A0A949NGE8_9FIRM</name>
<dbReference type="InterPro" id="IPR001387">
    <property type="entry name" value="Cro/C1-type_HTH"/>
</dbReference>
<gene>
    <name evidence="2" type="ORF">KTH89_23860</name>
</gene>
<protein>
    <submittedName>
        <fullName evidence="2">Helix-turn-helix transcriptional regulator</fullName>
    </submittedName>
</protein>
<dbReference type="Pfam" id="PF13443">
    <property type="entry name" value="HTH_26"/>
    <property type="match status" value="1"/>
</dbReference>
<reference evidence="2" key="1">
    <citation type="submission" date="2021-06" db="EMBL/GenBank/DDBJ databases">
        <title>Description of novel taxa of the family Lachnospiraceae.</title>
        <authorList>
            <person name="Chaplin A.V."/>
            <person name="Sokolova S.R."/>
            <person name="Pikina A.P."/>
            <person name="Korzhanova M."/>
            <person name="Belova V."/>
            <person name="Korostin D."/>
            <person name="Efimov B.A."/>
        </authorList>
    </citation>
    <scope>NUCLEOTIDE SEQUENCE</scope>
    <source>
        <strain evidence="2">ASD5720</strain>
    </source>
</reference>
<evidence type="ECO:0000313" key="2">
    <source>
        <dbReference type="EMBL" id="MBU9739576.1"/>
    </source>
</evidence>
<dbReference type="Gene3D" id="1.10.260.40">
    <property type="entry name" value="lambda repressor-like DNA-binding domains"/>
    <property type="match status" value="1"/>
</dbReference>
<dbReference type="GO" id="GO:0003677">
    <property type="term" value="F:DNA binding"/>
    <property type="evidence" value="ECO:0007669"/>
    <property type="project" value="InterPro"/>
</dbReference>
<evidence type="ECO:0000259" key="1">
    <source>
        <dbReference type="Pfam" id="PF13443"/>
    </source>
</evidence>
<sequence>MITYEPLWKTLKQKGISTYALIVKHNVSKGTIYRLRHGQGITLHTVEYLCEILDCNIEDIVQYKKEID</sequence>
<dbReference type="EMBL" id="JAHQCW010000067">
    <property type="protein sequence ID" value="MBU9739576.1"/>
    <property type="molecule type" value="Genomic_DNA"/>
</dbReference>
<dbReference type="RefSeq" id="WP_158348760.1">
    <property type="nucleotide sequence ID" value="NZ_JAHQCW010000067.1"/>
</dbReference>
<dbReference type="AlphaFoldDB" id="A0A949NGE8"/>
<evidence type="ECO:0000313" key="3">
    <source>
        <dbReference type="Proteomes" id="UP000712157"/>
    </source>
</evidence>